<dbReference type="EMBL" id="CABPSR010000018">
    <property type="protein sequence ID" value="VVE84385.1"/>
    <property type="molecule type" value="Genomic_DNA"/>
</dbReference>
<name>A0A5E5BH81_9BURK</name>
<reference evidence="1 2" key="1">
    <citation type="submission" date="2019-08" db="EMBL/GenBank/DDBJ databases">
        <authorList>
            <person name="Peeters C."/>
        </authorList>
    </citation>
    <scope>NUCLEOTIDE SEQUENCE [LARGE SCALE GENOMIC DNA]</scope>
    <source>
        <strain evidence="1 2">LMG 31121</strain>
    </source>
</reference>
<organism evidence="1 2">
    <name type="scientific">Pandoraea sputorum</name>
    <dbReference type="NCBI Taxonomy" id="93222"/>
    <lineage>
        <taxon>Bacteria</taxon>
        <taxon>Pseudomonadati</taxon>
        <taxon>Pseudomonadota</taxon>
        <taxon>Betaproteobacteria</taxon>
        <taxon>Burkholderiales</taxon>
        <taxon>Burkholderiaceae</taxon>
        <taxon>Pandoraea</taxon>
    </lineage>
</organism>
<dbReference type="SUPFAM" id="SSF52047">
    <property type="entry name" value="RNI-like"/>
    <property type="match status" value="1"/>
</dbReference>
<evidence type="ECO:0000313" key="2">
    <source>
        <dbReference type="Proteomes" id="UP000335538"/>
    </source>
</evidence>
<sequence length="474" mass="52053">MRVRSNSVPHLPQTENLIATVGRTKSLPNVDATTPLSNALPGPLLAAPHQGEAENVASRKSSLDLLTGLNLSVLSDPHDDCGEPGVDPLETSVRSLPELTALAQESEKNGTELLDQTHPFLTVDPSATENPFCLPPALQDSKLSPVDKVCDPQQEPDEKDSKLDIYFDKKTFQSADFQEVLSTMAGSLRDLTIDVPGCELTQKDIDTIGFEVGFQRSSITKFSFAMPNYNKDFELSFTPVLNALIKATELTDLKLDLRSSGFLAQDKTLSGIAEILKSHPKLKQMVLAVQNNVFSKSAISAFSRDLAQLKELESVSLNFSQSRHIDAEVFSNFFTNLRELTSLRNLQLSVHYNNDLNENTVSCLCGALRELPNIEEFGLYVRGGDVDAGAIRAILDATQAWKNLQKLHIDACNSARLDDEEVRPVIAAFATQRKVGATIYMTQDDVKKNNRNVAALVAADLERRGHKLPRAVPQ</sequence>
<dbReference type="InterPro" id="IPR032675">
    <property type="entry name" value="LRR_dom_sf"/>
</dbReference>
<gene>
    <name evidence="1" type="ORF">PSP31121_04736</name>
</gene>
<proteinExistence type="predicted"/>
<accession>A0A5E5BH81</accession>
<dbReference type="Proteomes" id="UP000335538">
    <property type="component" value="Unassembled WGS sequence"/>
</dbReference>
<dbReference type="Gene3D" id="3.80.10.10">
    <property type="entry name" value="Ribonuclease Inhibitor"/>
    <property type="match status" value="1"/>
</dbReference>
<protein>
    <submittedName>
        <fullName evidence="1">Uncharacterized protein</fullName>
    </submittedName>
</protein>
<dbReference type="AlphaFoldDB" id="A0A5E5BH81"/>
<evidence type="ECO:0000313" key="1">
    <source>
        <dbReference type="EMBL" id="VVE84385.1"/>
    </source>
</evidence>